<evidence type="ECO:0000313" key="3">
    <source>
        <dbReference type="Proteomes" id="UP000547973"/>
    </source>
</evidence>
<proteinExistence type="predicted"/>
<dbReference type="RefSeq" id="WP_062074370.1">
    <property type="nucleotide sequence ID" value="NZ_BBRC01000002.1"/>
</dbReference>
<name>A0A7Y9ZEM5_9MICO</name>
<comment type="caution">
    <text evidence="2">The sequence shown here is derived from an EMBL/GenBank/DDBJ whole genome shotgun (WGS) entry which is preliminary data.</text>
</comment>
<dbReference type="AlphaFoldDB" id="A0A7Y9ZEM5"/>
<dbReference type="EMBL" id="JACBZO010000001">
    <property type="protein sequence ID" value="NYI42565.1"/>
    <property type="molecule type" value="Genomic_DNA"/>
</dbReference>
<feature type="domain" description="GRAM" evidence="1">
    <location>
        <begin position="4"/>
        <end position="64"/>
    </location>
</feature>
<evidence type="ECO:0000313" key="2">
    <source>
        <dbReference type="EMBL" id="NYI42565.1"/>
    </source>
</evidence>
<dbReference type="Proteomes" id="UP000547973">
    <property type="component" value="Unassembled WGS sequence"/>
</dbReference>
<gene>
    <name evidence="2" type="ORF">BKA03_002684</name>
</gene>
<evidence type="ECO:0000259" key="1">
    <source>
        <dbReference type="Pfam" id="PF02893"/>
    </source>
</evidence>
<organism evidence="2 3">
    <name type="scientific">Demequina lutea</name>
    <dbReference type="NCBI Taxonomy" id="431489"/>
    <lineage>
        <taxon>Bacteria</taxon>
        <taxon>Bacillati</taxon>
        <taxon>Actinomycetota</taxon>
        <taxon>Actinomycetes</taxon>
        <taxon>Micrococcales</taxon>
        <taxon>Demequinaceae</taxon>
        <taxon>Demequina</taxon>
    </lineage>
</organism>
<dbReference type="InterPro" id="IPR004182">
    <property type="entry name" value="GRAM"/>
</dbReference>
<dbReference type="OrthoDB" id="837929at2"/>
<sequence>MKTQLREGETTIKSGGAKLRRGIEAVGGMFYFTNQRLVFESHGFNIQTGAVAVELSDIQSLEQTYTKLFGFIRMFKNALLVTSKAGDSQLYTLNGIGSWMTELAPLGLTL</sequence>
<dbReference type="Pfam" id="PF02893">
    <property type="entry name" value="GRAM"/>
    <property type="match status" value="1"/>
</dbReference>
<keyword evidence="3" id="KW-1185">Reference proteome</keyword>
<accession>A0A7Y9ZEM5</accession>
<protein>
    <recommendedName>
        <fullName evidence="1">GRAM domain-containing protein</fullName>
    </recommendedName>
</protein>
<reference evidence="2 3" key="1">
    <citation type="submission" date="2020-07" db="EMBL/GenBank/DDBJ databases">
        <title>Sequencing the genomes of 1000 actinobacteria strains.</title>
        <authorList>
            <person name="Klenk H.-P."/>
        </authorList>
    </citation>
    <scope>NUCLEOTIDE SEQUENCE [LARGE SCALE GENOMIC DNA]</scope>
    <source>
        <strain evidence="2 3">DSM 19970</strain>
    </source>
</reference>